<dbReference type="Pfam" id="PF14027">
    <property type="entry name" value="Questin_oxidase"/>
    <property type="match status" value="1"/>
</dbReference>
<keyword evidence="1" id="KW-0560">Oxidoreductase</keyword>
<dbReference type="AlphaFoldDB" id="A0A1G8ZDR4"/>
<dbReference type="Proteomes" id="UP000199213">
    <property type="component" value="Unassembled WGS sequence"/>
</dbReference>
<dbReference type="GO" id="GO:0016491">
    <property type="term" value="F:oxidoreductase activity"/>
    <property type="evidence" value="ECO:0007669"/>
    <property type="project" value="UniProtKB-KW"/>
</dbReference>
<dbReference type="EMBL" id="FNFM01000004">
    <property type="protein sequence ID" value="SDK12545.1"/>
    <property type="molecule type" value="Genomic_DNA"/>
</dbReference>
<organism evidence="2 3">
    <name type="scientific">Actinopolyspora mzabensis</name>
    <dbReference type="NCBI Taxonomy" id="995066"/>
    <lineage>
        <taxon>Bacteria</taxon>
        <taxon>Bacillati</taxon>
        <taxon>Actinomycetota</taxon>
        <taxon>Actinomycetes</taxon>
        <taxon>Actinopolysporales</taxon>
        <taxon>Actinopolysporaceae</taxon>
        <taxon>Actinopolyspora</taxon>
    </lineage>
</organism>
<reference evidence="3" key="1">
    <citation type="submission" date="2016-10" db="EMBL/GenBank/DDBJ databases">
        <authorList>
            <person name="Varghese N."/>
            <person name="Submissions S."/>
        </authorList>
    </citation>
    <scope>NUCLEOTIDE SEQUENCE [LARGE SCALE GENOMIC DNA]</scope>
    <source>
        <strain evidence="3">DSM 45460</strain>
    </source>
</reference>
<gene>
    <name evidence="2" type="ORF">SAMN04487820_104360</name>
</gene>
<dbReference type="OrthoDB" id="6396144at2"/>
<sequence length="369" mass="40668">MGTQGYADAVGEALQRLEGLGYERGTNGDLANHGPMGAEALAVLGFGEAVSSWVEGYKQAMPHHDPPAPRFEIDPSDESSWREALGQFHRAGDWERLFWRELREDPWQRVLERWWPRLLPGLMAGLTHGLIRTAHATRSVAAAEPPSDLALTELARGLAYWAARYTGLPGDARLIGKHRPAEAVARLPRPESEGVITPPMAAERLRRVRLQDDEEFPGYFDALDDIAPNSAQWLLSEMTSTFAGVYLAHPEILPIPLIHGVTAPAAIRLVLPYLPSEQHGPTVATMWQVHVALLMAFTSDASPERRSLDTARAMDLPSGPQLLVGAMEHGDEHVIKFAEACQREYALRPDPRYPAAAFAAQQRIAVLGR</sequence>
<keyword evidence="3" id="KW-1185">Reference proteome</keyword>
<evidence type="ECO:0008006" key="4">
    <source>
        <dbReference type="Google" id="ProtNLM"/>
    </source>
</evidence>
<protein>
    <recommendedName>
        <fullName evidence="4">DUF4243 domain-containing protein</fullName>
    </recommendedName>
</protein>
<evidence type="ECO:0000256" key="1">
    <source>
        <dbReference type="ARBA" id="ARBA00023002"/>
    </source>
</evidence>
<evidence type="ECO:0000313" key="3">
    <source>
        <dbReference type="Proteomes" id="UP000199213"/>
    </source>
</evidence>
<proteinExistence type="predicted"/>
<name>A0A1G8ZDR4_ACTMZ</name>
<evidence type="ECO:0000313" key="2">
    <source>
        <dbReference type="EMBL" id="SDK12545.1"/>
    </source>
</evidence>
<dbReference type="InterPro" id="IPR025337">
    <property type="entry name" value="Questin_oxidase-like"/>
</dbReference>
<accession>A0A1G8ZDR4</accession>